<evidence type="ECO:0000259" key="3">
    <source>
        <dbReference type="Pfam" id="PF11740"/>
    </source>
</evidence>
<comment type="caution">
    <text evidence="4">The sequence shown here is derived from an EMBL/GenBank/DDBJ whole genome shotgun (WGS) entry which is preliminary data.</text>
</comment>
<feature type="compositionally biased region" description="Polar residues" evidence="2">
    <location>
        <begin position="39"/>
        <end position="49"/>
    </location>
</feature>
<reference evidence="4" key="1">
    <citation type="submission" date="2013-08" db="EMBL/GenBank/DDBJ databases">
        <authorList>
            <person name="Mendez C."/>
            <person name="Richter M."/>
            <person name="Ferrer M."/>
            <person name="Sanchez J."/>
        </authorList>
    </citation>
    <scope>NUCLEOTIDE SEQUENCE</scope>
</reference>
<evidence type="ECO:0000256" key="1">
    <source>
        <dbReference type="SAM" id="Coils"/>
    </source>
</evidence>
<gene>
    <name evidence="4" type="ORF">B1B_15298</name>
</gene>
<dbReference type="EMBL" id="AUZY01010171">
    <property type="protein sequence ID" value="EQD39575.1"/>
    <property type="molecule type" value="Genomic_DNA"/>
</dbReference>
<dbReference type="Pfam" id="PF11740">
    <property type="entry name" value="KfrA_N"/>
    <property type="match status" value="1"/>
</dbReference>
<accession>T1ACM0</accession>
<organism evidence="4">
    <name type="scientific">mine drainage metagenome</name>
    <dbReference type="NCBI Taxonomy" id="410659"/>
    <lineage>
        <taxon>unclassified sequences</taxon>
        <taxon>metagenomes</taxon>
        <taxon>ecological metagenomes</taxon>
    </lineage>
</organism>
<feature type="non-terminal residue" evidence="4">
    <location>
        <position position="1"/>
    </location>
</feature>
<keyword evidence="1" id="KW-0175">Coiled coil</keyword>
<name>T1ACM0_9ZZZZ</name>
<evidence type="ECO:0000256" key="2">
    <source>
        <dbReference type="SAM" id="MobiDB-lite"/>
    </source>
</evidence>
<evidence type="ECO:0000313" key="4">
    <source>
        <dbReference type="EMBL" id="EQD39575.1"/>
    </source>
</evidence>
<feature type="region of interest" description="Disordered" evidence="2">
    <location>
        <begin position="39"/>
        <end position="67"/>
    </location>
</feature>
<sequence>GRTATSSQEHIYATADALIRAGKTPTLLAVREALGGGSMSTLSRTLSEWRQSREDKQTAETPSPDLPSAMKVLLESMGRAFWSEAVSLAGRDLQSIREQADKTAGEARQRLSDLEEALMVLEQERDRLEETLSSLHEEASRLKEERAASLVTLARESGMERWKTAA</sequence>
<feature type="non-terminal residue" evidence="4">
    <location>
        <position position="166"/>
    </location>
</feature>
<dbReference type="InterPro" id="IPR021104">
    <property type="entry name" value="KfrA_DNA-bd_N"/>
</dbReference>
<feature type="domain" description="KfrA N-terminal DNA-binding" evidence="3">
    <location>
        <begin position="8"/>
        <end position="124"/>
    </location>
</feature>
<proteinExistence type="predicted"/>
<feature type="coiled-coil region" evidence="1">
    <location>
        <begin position="97"/>
        <end position="145"/>
    </location>
</feature>
<dbReference type="AlphaFoldDB" id="T1ACM0"/>
<reference evidence="4" key="2">
    <citation type="journal article" date="2014" name="ISME J.">
        <title>Microbial stratification in low pH oxic and suboxic macroscopic growths along an acid mine drainage.</title>
        <authorList>
            <person name="Mendez-Garcia C."/>
            <person name="Mesa V."/>
            <person name="Sprenger R.R."/>
            <person name="Richter M."/>
            <person name="Diez M.S."/>
            <person name="Solano J."/>
            <person name="Bargiela R."/>
            <person name="Golyshina O.V."/>
            <person name="Manteca A."/>
            <person name="Ramos J.L."/>
            <person name="Gallego J.R."/>
            <person name="Llorente I."/>
            <person name="Martins Dos Santos V.A."/>
            <person name="Jensen O.N."/>
            <person name="Pelaez A.I."/>
            <person name="Sanchez J."/>
            <person name="Ferrer M."/>
        </authorList>
    </citation>
    <scope>NUCLEOTIDE SEQUENCE</scope>
</reference>
<protein>
    <submittedName>
        <fullName evidence="4">KfrA protein</fullName>
    </submittedName>
</protein>